<dbReference type="EC" id="3.1.3.15" evidence="3 8"/>
<evidence type="ECO:0000256" key="5">
    <source>
        <dbReference type="ARBA" id="ARBA00022801"/>
    </source>
</evidence>
<dbReference type="Proteomes" id="UP000316238">
    <property type="component" value="Unassembled WGS sequence"/>
</dbReference>
<keyword evidence="11" id="KW-1185">Reference proteome</keyword>
<dbReference type="InterPro" id="IPR010140">
    <property type="entry name" value="Histidinol_P_phosphatase_HisJ"/>
</dbReference>
<dbReference type="Pfam" id="PF02811">
    <property type="entry name" value="PHP"/>
    <property type="match status" value="1"/>
</dbReference>
<evidence type="ECO:0000313" key="11">
    <source>
        <dbReference type="Proteomes" id="UP000316238"/>
    </source>
</evidence>
<evidence type="ECO:0000256" key="7">
    <source>
        <dbReference type="ARBA" id="ARBA00049158"/>
    </source>
</evidence>
<evidence type="ECO:0000313" key="10">
    <source>
        <dbReference type="EMBL" id="TAA74971.1"/>
    </source>
</evidence>
<accession>A0A521G282</accession>
<evidence type="ECO:0000256" key="8">
    <source>
        <dbReference type="RuleBase" id="RU366003"/>
    </source>
</evidence>
<evidence type="ECO:0000256" key="6">
    <source>
        <dbReference type="ARBA" id="ARBA00023102"/>
    </source>
</evidence>
<dbReference type="EMBL" id="NQJD01000014">
    <property type="protein sequence ID" value="TAA74971.1"/>
    <property type="molecule type" value="Genomic_DNA"/>
</dbReference>
<dbReference type="InterPro" id="IPR004013">
    <property type="entry name" value="PHP_dom"/>
</dbReference>
<sequence>MPGFPPIDLSGDHHIHTKLCNHASGEMEEYVQAAVRKGFQSMTFLEHLECGLLYEQQLWLTPELFTQYFEEGERLRTKYAGQITVRLGVEIGWNAAAVDELSAALCRFPFEHRGLSCHFYFDGSSHLNMLSSRQEHINALSAVGADKVLDAYFNSLIEACGTIPCDKLCHLDAALRHLPDVRLTDHHQQQISQLLRLMKEKNIALEVNTSGYAVRIQPYPSLDIIWQASELGITLIPGSDAHHPQQVGRFFERLE</sequence>
<keyword evidence="5 8" id="KW-0378">Hydrolase</keyword>
<evidence type="ECO:0000256" key="4">
    <source>
        <dbReference type="ARBA" id="ARBA00022605"/>
    </source>
</evidence>
<dbReference type="CDD" id="cd12110">
    <property type="entry name" value="PHP_HisPPase_Hisj_like"/>
    <property type="match status" value="1"/>
</dbReference>
<dbReference type="InterPro" id="IPR016195">
    <property type="entry name" value="Pol/histidinol_Pase-like"/>
</dbReference>
<dbReference type="GO" id="GO:0000105">
    <property type="term" value="P:L-histidine biosynthetic process"/>
    <property type="evidence" value="ECO:0007669"/>
    <property type="project" value="UniProtKB-UniRule"/>
</dbReference>
<evidence type="ECO:0000256" key="3">
    <source>
        <dbReference type="ARBA" id="ARBA00013085"/>
    </source>
</evidence>
<dbReference type="GO" id="GO:0004401">
    <property type="term" value="F:histidinol-phosphatase activity"/>
    <property type="evidence" value="ECO:0007669"/>
    <property type="project" value="UniProtKB-UniRule"/>
</dbReference>
<proteinExistence type="inferred from homology"/>
<comment type="catalytic activity">
    <reaction evidence="7 8">
        <text>L-histidinol phosphate + H2O = L-histidinol + phosphate</text>
        <dbReference type="Rhea" id="RHEA:14465"/>
        <dbReference type="ChEBI" id="CHEBI:15377"/>
        <dbReference type="ChEBI" id="CHEBI:43474"/>
        <dbReference type="ChEBI" id="CHEBI:57699"/>
        <dbReference type="ChEBI" id="CHEBI:57980"/>
        <dbReference type="EC" id="3.1.3.15"/>
    </reaction>
</comment>
<protein>
    <recommendedName>
        <fullName evidence="3 8">Histidinol-phosphatase</fullName>
        <shortName evidence="8">HolPase</shortName>
        <ecNumber evidence="3 8">3.1.3.15</ecNumber>
    </recommendedName>
</protein>
<dbReference type="GO" id="GO:0005737">
    <property type="term" value="C:cytoplasm"/>
    <property type="evidence" value="ECO:0007669"/>
    <property type="project" value="TreeGrafter"/>
</dbReference>
<evidence type="ECO:0000259" key="9">
    <source>
        <dbReference type="Pfam" id="PF02811"/>
    </source>
</evidence>
<dbReference type="Gene3D" id="3.20.20.140">
    <property type="entry name" value="Metal-dependent hydrolases"/>
    <property type="match status" value="1"/>
</dbReference>
<organism evidence="10 11">
    <name type="scientific">Candidatus Electronema aureum</name>
    <dbReference type="NCBI Taxonomy" id="2005002"/>
    <lineage>
        <taxon>Bacteria</taxon>
        <taxon>Pseudomonadati</taxon>
        <taxon>Thermodesulfobacteriota</taxon>
        <taxon>Desulfobulbia</taxon>
        <taxon>Desulfobulbales</taxon>
        <taxon>Desulfobulbaceae</taxon>
        <taxon>Candidatus Electronema</taxon>
    </lineage>
</organism>
<dbReference type="AlphaFoldDB" id="A0A521G282"/>
<feature type="domain" description="PHP" evidence="9">
    <location>
        <begin position="12"/>
        <end position="210"/>
    </location>
</feature>
<comment type="pathway">
    <text evidence="1 8">Amino-acid biosynthesis; L-histidine biosynthesis; L-histidine from 5-phospho-alpha-D-ribose 1-diphosphate: step 8/9.</text>
</comment>
<evidence type="ECO:0000256" key="1">
    <source>
        <dbReference type="ARBA" id="ARBA00004970"/>
    </source>
</evidence>
<comment type="similarity">
    <text evidence="2 8">Belongs to the PHP hydrolase family. HisK subfamily.</text>
</comment>
<reference evidence="10" key="1">
    <citation type="submission" date="2017-07" db="EMBL/GenBank/DDBJ databases">
        <title>The cable genome - Insights into the physiology and evolution of filamentous bacteria capable of sulfide oxidation via long distance electron transfer.</title>
        <authorList>
            <person name="Thorup C."/>
            <person name="Bjerg J.T."/>
            <person name="Schreiber L."/>
            <person name="Nielsen L.P."/>
            <person name="Kjeldsen K.U."/>
            <person name="Boesen T."/>
            <person name="Boggild A."/>
            <person name="Meysman F."/>
            <person name="Geelhoed J."/>
            <person name="Schramm A."/>
        </authorList>
    </citation>
    <scope>NUCLEOTIDE SEQUENCE [LARGE SCALE GENOMIC DNA]</scope>
    <source>
        <strain evidence="10">GS</strain>
    </source>
</reference>
<evidence type="ECO:0000256" key="2">
    <source>
        <dbReference type="ARBA" id="ARBA00009152"/>
    </source>
</evidence>
<dbReference type="PANTHER" id="PTHR21039">
    <property type="entry name" value="HISTIDINOL PHOSPHATASE-RELATED"/>
    <property type="match status" value="1"/>
</dbReference>
<keyword evidence="4 8" id="KW-0028">Amino-acid biosynthesis</keyword>
<comment type="caution">
    <text evidence="10">The sequence shown here is derived from an EMBL/GenBank/DDBJ whole genome shotgun (WGS) entry which is preliminary data.</text>
</comment>
<dbReference type="NCBIfam" id="TIGR01856">
    <property type="entry name" value="hisJ_fam"/>
    <property type="match status" value="1"/>
</dbReference>
<keyword evidence="6 8" id="KW-0368">Histidine biosynthesis</keyword>
<dbReference type="UniPathway" id="UPA00031">
    <property type="reaction ID" value="UER00013"/>
</dbReference>
<dbReference type="PANTHER" id="PTHR21039:SF0">
    <property type="entry name" value="HISTIDINOL-PHOSPHATASE"/>
    <property type="match status" value="1"/>
</dbReference>
<gene>
    <name evidence="10" type="ORF">CDV28_11456</name>
</gene>
<dbReference type="SUPFAM" id="SSF89550">
    <property type="entry name" value="PHP domain-like"/>
    <property type="match status" value="1"/>
</dbReference>
<name>A0A521G282_9BACT</name>